<protein>
    <submittedName>
        <fullName evidence="10">ABC transporter permease</fullName>
    </submittedName>
</protein>
<name>A0A9X1NDL2_9ACTN</name>
<keyword evidence="4" id="KW-1003">Cell membrane</keyword>
<feature type="transmembrane region" description="Helical" evidence="8">
    <location>
        <begin position="160"/>
        <end position="183"/>
    </location>
</feature>
<comment type="caution">
    <text evidence="10">The sequence shown here is derived from an EMBL/GenBank/DDBJ whole genome shotgun (WGS) entry which is preliminary data.</text>
</comment>
<sequence>MSIALATRAPRLRRGQVAAIVPTLFMIGAFVVPLIGLAMLSLRPTNDLNTPQPGWTFEQYQQVWDTGYLRSSVLDSLWLSIRVTLTCAVVAYPVAWFLVRTSSRWARTAVFAIVLSPLLTSEVVRSFGWRVVMGGQGPVNAALQALQITDDSIPLLRSGWTVFLAIVHVLLPFAIITLTASLGAIDDALLRASANLGASRTRTFFTVVLPLSVPGLTAGLMVVFSLAMGIYVTPLLVGGATMSLAGLQIQNMAMVVFDQPGAAALSFVLLTVTLVACALIALFGSLTSRRRTRG</sequence>
<gene>
    <name evidence="10" type="ORF">LR394_13075</name>
</gene>
<dbReference type="Pfam" id="PF00528">
    <property type="entry name" value="BPD_transp_1"/>
    <property type="match status" value="1"/>
</dbReference>
<dbReference type="AlphaFoldDB" id="A0A9X1NDL2"/>
<evidence type="ECO:0000259" key="9">
    <source>
        <dbReference type="PROSITE" id="PS50928"/>
    </source>
</evidence>
<evidence type="ECO:0000256" key="8">
    <source>
        <dbReference type="RuleBase" id="RU363032"/>
    </source>
</evidence>
<dbReference type="Gene3D" id="1.10.3720.10">
    <property type="entry name" value="MetI-like"/>
    <property type="match status" value="1"/>
</dbReference>
<dbReference type="PROSITE" id="PS50928">
    <property type="entry name" value="ABC_TM1"/>
    <property type="match status" value="1"/>
</dbReference>
<feature type="domain" description="ABC transmembrane type-1" evidence="9">
    <location>
        <begin position="73"/>
        <end position="280"/>
    </location>
</feature>
<dbReference type="SUPFAM" id="SSF161098">
    <property type="entry name" value="MetI-like"/>
    <property type="match status" value="1"/>
</dbReference>
<evidence type="ECO:0000256" key="4">
    <source>
        <dbReference type="ARBA" id="ARBA00022475"/>
    </source>
</evidence>
<comment type="subcellular location">
    <subcellularLocation>
        <location evidence="1 8">Cell membrane</location>
        <topology evidence="1 8">Multi-pass membrane protein</topology>
    </subcellularLocation>
</comment>
<evidence type="ECO:0000256" key="1">
    <source>
        <dbReference type="ARBA" id="ARBA00004651"/>
    </source>
</evidence>
<dbReference type="GO" id="GO:0055085">
    <property type="term" value="P:transmembrane transport"/>
    <property type="evidence" value="ECO:0007669"/>
    <property type="project" value="InterPro"/>
</dbReference>
<feature type="transmembrane region" description="Helical" evidence="8">
    <location>
        <begin position="77"/>
        <end position="98"/>
    </location>
</feature>
<evidence type="ECO:0000256" key="2">
    <source>
        <dbReference type="ARBA" id="ARBA00007069"/>
    </source>
</evidence>
<feature type="transmembrane region" description="Helical" evidence="8">
    <location>
        <begin position="204"/>
        <end position="232"/>
    </location>
</feature>
<dbReference type="Proteomes" id="UP001138997">
    <property type="component" value="Unassembled WGS sequence"/>
</dbReference>
<dbReference type="RefSeq" id="WP_231441443.1">
    <property type="nucleotide sequence ID" value="NZ_JAJOMB010000006.1"/>
</dbReference>
<dbReference type="EMBL" id="JAJOMB010000006">
    <property type="protein sequence ID" value="MCD5311835.1"/>
    <property type="molecule type" value="Genomic_DNA"/>
</dbReference>
<feature type="transmembrane region" description="Helical" evidence="8">
    <location>
        <begin position="262"/>
        <end position="283"/>
    </location>
</feature>
<evidence type="ECO:0000256" key="5">
    <source>
        <dbReference type="ARBA" id="ARBA00022692"/>
    </source>
</evidence>
<accession>A0A9X1NDL2</accession>
<evidence type="ECO:0000313" key="10">
    <source>
        <dbReference type="EMBL" id="MCD5311835.1"/>
    </source>
</evidence>
<comment type="similarity">
    <text evidence="2">Belongs to the binding-protein-dependent transport system permease family. CysTW subfamily.</text>
</comment>
<keyword evidence="7 8" id="KW-0472">Membrane</keyword>
<dbReference type="PANTHER" id="PTHR42929:SF5">
    <property type="entry name" value="ABC TRANSPORTER PERMEASE PROTEIN"/>
    <property type="match status" value="1"/>
</dbReference>
<evidence type="ECO:0000313" key="11">
    <source>
        <dbReference type="Proteomes" id="UP001138997"/>
    </source>
</evidence>
<dbReference type="InterPro" id="IPR035906">
    <property type="entry name" value="MetI-like_sf"/>
</dbReference>
<reference evidence="10" key="1">
    <citation type="submission" date="2021-11" db="EMBL/GenBank/DDBJ databases">
        <title>Streptomyces corallinus and Kineosporia corallina sp. nov., two new coral-derived marine actinobacteria.</title>
        <authorList>
            <person name="Buangrab K."/>
            <person name="Sutthacheep M."/>
            <person name="Yeemin T."/>
            <person name="Harunari E."/>
            <person name="Igarashi Y."/>
            <person name="Sripreechasak P."/>
            <person name="Kanchanasin P."/>
            <person name="Tanasupawat S."/>
            <person name="Phongsopitanun W."/>
        </authorList>
    </citation>
    <scope>NUCLEOTIDE SEQUENCE</scope>
    <source>
        <strain evidence="10">JCM 31032</strain>
    </source>
</reference>
<feature type="transmembrane region" description="Helical" evidence="8">
    <location>
        <begin position="17"/>
        <end position="40"/>
    </location>
</feature>
<keyword evidence="3 8" id="KW-0813">Transport</keyword>
<keyword evidence="11" id="KW-1185">Reference proteome</keyword>
<evidence type="ECO:0000256" key="3">
    <source>
        <dbReference type="ARBA" id="ARBA00022448"/>
    </source>
</evidence>
<dbReference type="PANTHER" id="PTHR42929">
    <property type="entry name" value="INNER MEMBRANE ABC TRANSPORTER PERMEASE PROTEIN YDCU-RELATED-RELATED"/>
    <property type="match status" value="1"/>
</dbReference>
<keyword evidence="5 8" id="KW-0812">Transmembrane</keyword>
<dbReference type="InterPro" id="IPR000515">
    <property type="entry name" value="MetI-like"/>
</dbReference>
<keyword evidence="6 8" id="KW-1133">Transmembrane helix</keyword>
<dbReference type="GO" id="GO:0005886">
    <property type="term" value="C:plasma membrane"/>
    <property type="evidence" value="ECO:0007669"/>
    <property type="project" value="UniProtKB-SubCell"/>
</dbReference>
<evidence type="ECO:0000256" key="7">
    <source>
        <dbReference type="ARBA" id="ARBA00023136"/>
    </source>
</evidence>
<dbReference type="CDD" id="cd06261">
    <property type="entry name" value="TM_PBP2"/>
    <property type="match status" value="1"/>
</dbReference>
<organism evidence="10 11">
    <name type="scientific">Kineosporia babensis</name>
    <dbReference type="NCBI Taxonomy" id="499548"/>
    <lineage>
        <taxon>Bacteria</taxon>
        <taxon>Bacillati</taxon>
        <taxon>Actinomycetota</taxon>
        <taxon>Actinomycetes</taxon>
        <taxon>Kineosporiales</taxon>
        <taxon>Kineosporiaceae</taxon>
        <taxon>Kineosporia</taxon>
    </lineage>
</organism>
<proteinExistence type="inferred from homology"/>
<evidence type="ECO:0000256" key="6">
    <source>
        <dbReference type="ARBA" id="ARBA00022989"/>
    </source>
</evidence>